<dbReference type="Pfam" id="PF01436">
    <property type="entry name" value="NHL"/>
    <property type="match status" value="1"/>
</dbReference>
<evidence type="ECO:0000256" key="3">
    <source>
        <dbReference type="SAM" id="SignalP"/>
    </source>
</evidence>
<dbReference type="InterPro" id="IPR001258">
    <property type="entry name" value="NHL_repeat"/>
</dbReference>
<dbReference type="Gene3D" id="2.120.10.30">
    <property type="entry name" value="TolB, C-terminal domain"/>
    <property type="match status" value="1"/>
</dbReference>
<proteinExistence type="predicted"/>
<dbReference type="PANTHER" id="PTHR13833:SF71">
    <property type="entry name" value="NHL DOMAIN-CONTAINING PROTEIN"/>
    <property type="match status" value="1"/>
</dbReference>
<keyword evidence="2" id="KW-0472">Membrane</keyword>
<evidence type="ECO:0000256" key="2">
    <source>
        <dbReference type="SAM" id="Phobius"/>
    </source>
</evidence>
<comment type="caution">
    <text evidence="4">The sequence shown here is derived from an EMBL/GenBank/DDBJ whole genome shotgun (WGS) entry which is preliminary data.</text>
</comment>
<reference evidence="4 5" key="1">
    <citation type="submission" date="2024-02" db="EMBL/GenBank/DDBJ databases">
        <authorList>
            <person name="Vignale AGUSTIN F."/>
            <person name="Sosa J E."/>
            <person name="Modenutti C."/>
        </authorList>
    </citation>
    <scope>NUCLEOTIDE SEQUENCE [LARGE SCALE GENOMIC DNA]</scope>
</reference>
<evidence type="ECO:0000313" key="4">
    <source>
        <dbReference type="EMBL" id="CAK9182482.1"/>
    </source>
</evidence>
<sequence>MASLYALPILILFLFVNLTFTHVSAHIVFEEGYTVTTVLDGNKQNVNPHSILPLPGSSDLIILDSSNSSLYTGSFNTSQDIVIKGYAGTGFEGYLDGDLGSATFNKPKSFAVDSKGNVYVADMKNNHAIRKISKSGVTTIAGGYSSKPGRADGPAQNASFSDDIELAFIPESCALMIADHGNKLVRRIDLKPEDCASGSQSGLGMAYAWALGLVGSCLVSFFVGFVIRPYIPLNGGFSPLRYSETWKHFLISLGSQVPMFYFDVRSAVASPTLFAFLRRLIMLGISTLSLMFRHNVVESQTLQDKYVSLLDSDRFDSCELTRSQVVAEQLKGLITSDGGLDLLDPRDKNLKRADENKEMSDGLSKGQGKIDDMIQSNILGFVEQAQIASLVESRESGSGLVKRR</sequence>
<evidence type="ECO:0008006" key="6">
    <source>
        <dbReference type="Google" id="ProtNLM"/>
    </source>
</evidence>
<keyword evidence="5" id="KW-1185">Reference proteome</keyword>
<evidence type="ECO:0000256" key="1">
    <source>
        <dbReference type="ARBA" id="ARBA00022737"/>
    </source>
</evidence>
<feature type="transmembrane region" description="Helical" evidence="2">
    <location>
        <begin position="206"/>
        <end position="227"/>
    </location>
</feature>
<dbReference type="Proteomes" id="UP001642360">
    <property type="component" value="Unassembled WGS sequence"/>
</dbReference>
<dbReference type="InterPro" id="IPR011042">
    <property type="entry name" value="6-blade_b-propeller_TolB-like"/>
</dbReference>
<accession>A0ABC8UNN0</accession>
<dbReference type="EMBL" id="CAUOFW020008379">
    <property type="protein sequence ID" value="CAK9182482.1"/>
    <property type="molecule type" value="Genomic_DNA"/>
</dbReference>
<keyword evidence="3" id="KW-0732">Signal</keyword>
<keyword evidence="2" id="KW-1133">Transmembrane helix</keyword>
<evidence type="ECO:0000313" key="5">
    <source>
        <dbReference type="Proteomes" id="UP001642360"/>
    </source>
</evidence>
<feature type="signal peptide" evidence="3">
    <location>
        <begin position="1"/>
        <end position="25"/>
    </location>
</feature>
<dbReference type="SUPFAM" id="SSF101898">
    <property type="entry name" value="NHL repeat"/>
    <property type="match status" value="1"/>
</dbReference>
<dbReference type="AlphaFoldDB" id="A0ABC8UNN0"/>
<gene>
    <name evidence="4" type="ORF">ILEXP_LOCUS52662</name>
</gene>
<name>A0ABC8UNN0_9AQUA</name>
<dbReference type="PANTHER" id="PTHR13833">
    <property type="match status" value="1"/>
</dbReference>
<keyword evidence="1" id="KW-0677">Repeat</keyword>
<protein>
    <recommendedName>
        <fullName evidence="6">NHL repeat-containing protein</fullName>
    </recommendedName>
</protein>
<organism evidence="4 5">
    <name type="scientific">Ilex paraguariensis</name>
    <name type="common">yerba mate</name>
    <dbReference type="NCBI Taxonomy" id="185542"/>
    <lineage>
        <taxon>Eukaryota</taxon>
        <taxon>Viridiplantae</taxon>
        <taxon>Streptophyta</taxon>
        <taxon>Embryophyta</taxon>
        <taxon>Tracheophyta</taxon>
        <taxon>Spermatophyta</taxon>
        <taxon>Magnoliopsida</taxon>
        <taxon>eudicotyledons</taxon>
        <taxon>Gunneridae</taxon>
        <taxon>Pentapetalae</taxon>
        <taxon>asterids</taxon>
        <taxon>campanulids</taxon>
        <taxon>Aquifoliales</taxon>
        <taxon>Aquifoliaceae</taxon>
        <taxon>Ilex</taxon>
    </lineage>
</organism>
<feature type="chain" id="PRO_5044790056" description="NHL repeat-containing protein" evidence="3">
    <location>
        <begin position="26"/>
        <end position="404"/>
    </location>
</feature>
<keyword evidence="2" id="KW-0812">Transmembrane</keyword>